<dbReference type="EMBL" id="PP711852">
    <property type="protein sequence ID" value="XBH23773.1"/>
    <property type="molecule type" value="Genomic_DNA"/>
</dbReference>
<evidence type="ECO:0000313" key="1">
    <source>
        <dbReference type="EMBL" id="XBH23773.1"/>
    </source>
</evidence>
<reference evidence="1" key="1">
    <citation type="journal article" date="2024" name="Microbiome">
        <title>Substantial viral diversity in bats and rodents from East Africa: insights into evolution, recombination, and cocirculation.</title>
        <authorList>
            <person name="Wang D."/>
            <person name="Yang X."/>
            <person name="Ren Z."/>
            <person name="Hu B."/>
            <person name="Zhao H."/>
            <person name="Yang K."/>
            <person name="Shi P."/>
            <person name="Zhang Z."/>
            <person name="Feng Q."/>
            <person name="Nawenja C.V."/>
            <person name="Obanda V."/>
            <person name="Robert K."/>
            <person name="Nalikka B."/>
            <person name="Waruhiu C.N."/>
            <person name="Ochola G.O."/>
            <person name="Onyuok S.O."/>
            <person name="Ochieng H."/>
            <person name="Li B."/>
            <person name="Zhu Y."/>
            <person name="Si H."/>
            <person name="Yin J."/>
            <person name="Kristiansen K."/>
            <person name="Jin X."/>
            <person name="Xu X."/>
            <person name="Xiao M."/>
            <person name="Agwanda B."/>
            <person name="Ommeh S."/>
            <person name="Li J."/>
            <person name="Shi Z.L."/>
        </authorList>
    </citation>
    <scope>NUCLEOTIDE SEQUENCE</scope>
    <source>
        <strain evidence="1">1A/Uganda/UGR70/2019</strain>
    </source>
</reference>
<proteinExistence type="predicted"/>
<organism evidence="1">
    <name type="scientific">Rousettus bat poxvirus</name>
    <dbReference type="NCBI Taxonomy" id="3141933"/>
    <lineage>
        <taxon>Viruses</taxon>
        <taxon>Varidnaviria</taxon>
        <taxon>Bamfordvirae</taxon>
        <taxon>Nucleocytoviricota</taxon>
        <taxon>Pokkesviricetes</taxon>
        <taxon>Chitovirales</taxon>
        <taxon>Poxviridae</taxon>
    </lineage>
</organism>
<protein>
    <submittedName>
        <fullName evidence="1">MC020L</fullName>
    </submittedName>
</protein>
<reference evidence="1" key="2">
    <citation type="submission" date="2024-02" db="EMBL/GenBank/DDBJ databases">
        <authorList>
            <person name="Hu B."/>
        </authorList>
    </citation>
    <scope>NUCLEOTIDE SEQUENCE</scope>
    <source>
        <strain evidence="1">1A/Uganda/UGR70/2019</strain>
    </source>
</reference>
<name>A0AAU7E187_9POXV</name>
<sequence>MLPVKRRRVESFRCGVPVSDNICVFTVHTAFTEPLTPDLMRAVYQARRHLFEVADNSIAGTPCACGGACCGCCVFNPQLVNTVVDTYVRTAGQTVFYK</sequence>
<accession>A0AAU7E187</accession>